<keyword evidence="5" id="KW-1185">Reference proteome</keyword>
<keyword evidence="2" id="KW-0732">Signal</keyword>
<dbReference type="SMART" id="SM00060">
    <property type="entry name" value="FN3"/>
    <property type="match status" value="2"/>
</dbReference>
<sequence>TSGSTITAVLTVLFFFFFFSSSSVRRQNMKVRINATGDTIVMKFVRPSPDVKLEGYILGYGSSMFSKQFIQLPENGKPYETEMDAEPKYLVAVQPIPANDVKKHCTGKVNLEKPLHLVIGSISPTAVLLSWGNYLKTPYEGNIMKECLEDGFYTIRYRERNRKWTYQTCPTSDTVIDNLKPNTPYEFGVRSNKDDRSGMWSKLVIHNTNMGSKIKCFGLKSNLKHQQIPMITVPLSSLAPDKTFKNDTNQPEDSPPPALPKLLPTTAPPANTTPLTKLPSNRDSLQGLTTKMPTSAPEKPQNPAATRQETWEDSDLFKSQPTSEIDAMGKKRYVAPHVVYQTGKKPDEPCSITSSLNYFPEDEPGEVNVTAPPKSAPSNLTVVTVEGCPSFIILDWEKSDNDTTEYEVISTAKGPDGEQVSILTTNQTHTAVENLKPESSYEFKVKPKNELGKGPSSEPVSFNTESADPRVSENVSGKDAIWTQFPFKTDSYSDCHGKQYVKRTWYRKFVGVQLCNSLRYKIYLSDSLNGKFYNIGDQTGFGEDHCQFVDSFLDGRTGRQLRADQLPNRPGFYRAVRQEPVHFGPIGGHSHINYVSWYECGTPIPGKW</sequence>
<dbReference type="PANTHER" id="PTHR23197:SF10">
    <property type="entry name" value="TARGET OF NESH-SH3"/>
    <property type="match status" value="1"/>
</dbReference>
<evidence type="ECO:0000313" key="5">
    <source>
        <dbReference type="Proteomes" id="UP000265040"/>
    </source>
</evidence>
<accession>A0A3Q1HS17</accession>
<dbReference type="GO" id="GO:0030198">
    <property type="term" value="P:extracellular matrix organization"/>
    <property type="evidence" value="ECO:0007669"/>
    <property type="project" value="TreeGrafter"/>
</dbReference>
<dbReference type="Ensembl" id="ENSATET00000011917.3">
    <property type="protein sequence ID" value="ENSATEP00000011727.2"/>
    <property type="gene ID" value="ENSATEG00000008126.3"/>
</dbReference>
<feature type="domain" description="Fibronectin type-III" evidence="3">
    <location>
        <begin position="376"/>
        <end position="467"/>
    </location>
</feature>
<dbReference type="PANTHER" id="PTHR23197">
    <property type="entry name" value="TARSH-RELATED FIBRONECTIN DOMAIN-CONTAINING"/>
    <property type="match status" value="1"/>
</dbReference>
<dbReference type="InterPro" id="IPR003961">
    <property type="entry name" value="FN3_dom"/>
</dbReference>
<feature type="domain" description="Fibronectin type-III" evidence="3">
    <location>
        <begin position="113"/>
        <end position="211"/>
    </location>
</feature>
<dbReference type="InterPro" id="IPR013783">
    <property type="entry name" value="Ig-like_fold"/>
</dbReference>
<dbReference type="GO" id="GO:0010811">
    <property type="term" value="P:positive regulation of cell-substrate adhesion"/>
    <property type="evidence" value="ECO:0007669"/>
    <property type="project" value="TreeGrafter"/>
</dbReference>
<evidence type="ECO:0000259" key="3">
    <source>
        <dbReference type="PROSITE" id="PS50853"/>
    </source>
</evidence>
<proteinExistence type="predicted"/>
<evidence type="ECO:0000256" key="2">
    <source>
        <dbReference type="SAM" id="SignalP"/>
    </source>
</evidence>
<dbReference type="InterPro" id="IPR049109">
    <property type="entry name" value="TARSH/FNDC1_C"/>
</dbReference>
<name>A0A3Q1HS17_ANATE</name>
<dbReference type="Pfam" id="PF21731">
    <property type="entry name" value="TARSH_C"/>
    <property type="match status" value="1"/>
</dbReference>
<feature type="chain" id="PRO_5030079574" description="Fibronectin type-III domain-containing protein" evidence="2">
    <location>
        <begin position="23"/>
        <end position="608"/>
    </location>
</feature>
<feature type="region of interest" description="Disordered" evidence="1">
    <location>
        <begin position="239"/>
        <end position="317"/>
    </location>
</feature>
<dbReference type="GeneTree" id="ENSGT00530000063558"/>
<dbReference type="Proteomes" id="UP000265040">
    <property type="component" value="Chromosome 2"/>
</dbReference>
<dbReference type="InterPro" id="IPR036116">
    <property type="entry name" value="FN3_sf"/>
</dbReference>
<feature type="signal peptide" evidence="2">
    <location>
        <begin position="1"/>
        <end position="22"/>
    </location>
</feature>
<dbReference type="PROSITE" id="PS50853">
    <property type="entry name" value="FN3"/>
    <property type="match status" value="2"/>
</dbReference>
<dbReference type="SUPFAM" id="SSF49265">
    <property type="entry name" value="Fibronectin type III"/>
    <property type="match status" value="1"/>
</dbReference>
<evidence type="ECO:0000256" key="1">
    <source>
        <dbReference type="SAM" id="MobiDB-lite"/>
    </source>
</evidence>
<feature type="compositionally biased region" description="Polar residues" evidence="1">
    <location>
        <begin position="281"/>
        <end position="293"/>
    </location>
</feature>
<feature type="region of interest" description="Disordered" evidence="1">
    <location>
        <begin position="447"/>
        <end position="473"/>
    </location>
</feature>
<organism evidence="4 5">
    <name type="scientific">Anabas testudineus</name>
    <name type="common">Climbing perch</name>
    <name type="synonym">Anthias testudineus</name>
    <dbReference type="NCBI Taxonomy" id="64144"/>
    <lineage>
        <taxon>Eukaryota</taxon>
        <taxon>Metazoa</taxon>
        <taxon>Chordata</taxon>
        <taxon>Craniata</taxon>
        <taxon>Vertebrata</taxon>
        <taxon>Euteleostomi</taxon>
        <taxon>Actinopterygii</taxon>
        <taxon>Neopterygii</taxon>
        <taxon>Teleostei</taxon>
        <taxon>Neoteleostei</taxon>
        <taxon>Acanthomorphata</taxon>
        <taxon>Anabantaria</taxon>
        <taxon>Anabantiformes</taxon>
        <taxon>Anabantoidei</taxon>
        <taxon>Anabantidae</taxon>
        <taxon>Anabas</taxon>
    </lineage>
</organism>
<evidence type="ECO:0000313" key="4">
    <source>
        <dbReference type="Ensembl" id="ENSATEP00000011727.2"/>
    </source>
</evidence>
<reference evidence="4" key="1">
    <citation type="submission" date="2021-04" db="EMBL/GenBank/DDBJ databases">
        <authorList>
            <consortium name="Wellcome Sanger Institute Data Sharing"/>
        </authorList>
    </citation>
    <scope>NUCLEOTIDE SEQUENCE [LARGE SCALE GENOMIC DNA]</scope>
</reference>
<protein>
    <recommendedName>
        <fullName evidence="3">Fibronectin type-III domain-containing protein</fullName>
    </recommendedName>
</protein>
<dbReference type="Pfam" id="PF00041">
    <property type="entry name" value="fn3"/>
    <property type="match status" value="2"/>
</dbReference>
<feature type="compositionally biased region" description="Low complexity" evidence="1">
    <location>
        <begin position="260"/>
        <end position="279"/>
    </location>
</feature>
<dbReference type="Gene3D" id="2.60.40.10">
    <property type="entry name" value="Immunoglobulins"/>
    <property type="match status" value="2"/>
</dbReference>
<dbReference type="AlphaFoldDB" id="A0A3Q1HS17"/>
<reference evidence="4" key="2">
    <citation type="submission" date="2025-08" db="UniProtKB">
        <authorList>
            <consortium name="Ensembl"/>
        </authorList>
    </citation>
    <scope>IDENTIFICATION</scope>
</reference>
<reference evidence="4" key="3">
    <citation type="submission" date="2025-09" db="UniProtKB">
        <authorList>
            <consortium name="Ensembl"/>
        </authorList>
    </citation>
    <scope>IDENTIFICATION</scope>
</reference>
<dbReference type="CDD" id="cd00063">
    <property type="entry name" value="FN3"/>
    <property type="match status" value="2"/>
</dbReference>